<accession>A0AAU7PJC6</accession>
<name>A0AAU7PJC6_9CAUD</name>
<proteinExistence type="predicted"/>
<evidence type="ECO:0000313" key="1">
    <source>
        <dbReference type="EMBL" id="XBS49452.1"/>
    </source>
</evidence>
<sequence length="434" mass="48942">MMKGVLCSDIYKILAAPQYEYSITMFNDDGEGTISPQDAKWFYIRPVNFMIQAPSGDDTVRPEVYLWKSTDIKDEQTLQVLKRLKNVSNQYGYGFTVYDFGSGNLPKKFSHIAMRNMEETKQGDLTESLSGSAMRSYYKLPRAKMVVVHKSRVEEGVKGSRSRNVKEIFVESNGERRRMSTTNLHAAKAMTHHLNEGGEYGDKFGSYIEGSARDLENLKALLSELEIGGRSHYASKTMQYINDLKNNLKLAGTPRGYHAQLGRHKELPRIGNTYIDNFANKLGTIGSDHDHNRSFAKYFLLDECNKLADYLNTIRQNISTDVPDPKEITRSAKRVCLGCVPVDGEFEFGDTPDDENKVLMFGNKIVDLIQDGIIKDAVQGICEKPYMEPADAKFIIALGNSLLGNKPKKQILLEPELESLKEWATGKKSETDNK</sequence>
<dbReference type="EMBL" id="PP777464">
    <property type="protein sequence ID" value="XBS49452.1"/>
    <property type="molecule type" value="Genomic_DNA"/>
</dbReference>
<organism evidence="1">
    <name type="scientific">Escherichia phage fEgEco12</name>
    <dbReference type="NCBI Taxonomy" id="3158837"/>
    <lineage>
        <taxon>Viruses</taxon>
        <taxon>Duplodnaviria</taxon>
        <taxon>Heunggongvirae</taxon>
        <taxon>Uroviricota</taxon>
        <taxon>Caudoviricetes</taxon>
    </lineage>
</organism>
<reference evidence="1" key="1">
    <citation type="submission" date="2024-05" db="EMBL/GenBank/DDBJ databases">
        <authorList>
            <person name="Badawy S."/>
            <person name="Skurnik M."/>
        </authorList>
    </citation>
    <scope>NUCLEOTIDE SEQUENCE</scope>
</reference>
<protein>
    <submittedName>
        <fullName evidence="1">Structural protein</fullName>
    </submittedName>
</protein>